<name>A0ABN9QZH4_9DINO</name>
<dbReference type="PANTHER" id="PTHR21228">
    <property type="entry name" value="FAST LEU-RICH DOMAIN-CONTAINING"/>
    <property type="match status" value="1"/>
</dbReference>
<feature type="region of interest" description="Disordered" evidence="1">
    <location>
        <begin position="46"/>
        <end position="110"/>
    </location>
</feature>
<evidence type="ECO:0000313" key="2">
    <source>
        <dbReference type="EMBL" id="CAK0811804.1"/>
    </source>
</evidence>
<dbReference type="Proteomes" id="UP001189429">
    <property type="component" value="Unassembled WGS sequence"/>
</dbReference>
<protein>
    <recommendedName>
        <fullName evidence="4">FAST kinase leucine-rich domain-containing protein</fullName>
    </recommendedName>
</protein>
<gene>
    <name evidence="2" type="ORF">PCOR1329_LOCUS16287</name>
</gene>
<feature type="compositionally biased region" description="Low complexity" evidence="1">
    <location>
        <begin position="54"/>
        <end position="73"/>
    </location>
</feature>
<comment type="caution">
    <text evidence="2">The sequence shown here is derived from an EMBL/GenBank/DDBJ whole genome shotgun (WGS) entry which is preliminary data.</text>
</comment>
<reference evidence="2" key="1">
    <citation type="submission" date="2023-10" db="EMBL/GenBank/DDBJ databases">
        <authorList>
            <person name="Chen Y."/>
            <person name="Shah S."/>
            <person name="Dougan E. K."/>
            <person name="Thang M."/>
            <person name="Chan C."/>
        </authorList>
    </citation>
    <scope>NUCLEOTIDE SEQUENCE [LARGE SCALE GENOMIC DNA]</scope>
</reference>
<organism evidence="2 3">
    <name type="scientific">Prorocentrum cordatum</name>
    <dbReference type="NCBI Taxonomy" id="2364126"/>
    <lineage>
        <taxon>Eukaryota</taxon>
        <taxon>Sar</taxon>
        <taxon>Alveolata</taxon>
        <taxon>Dinophyceae</taxon>
        <taxon>Prorocentrales</taxon>
        <taxon>Prorocentraceae</taxon>
        <taxon>Prorocentrum</taxon>
    </lineage>
</organism>
<feature type="compositionally biased region" description="Gly residues" evidence="1">
    <location>
        <begin position="84"/>
        <end position="99"/>
    </location>
</feature>
<dbReference type="EMBL" id="CAUYUJ010004983">
    <property type="protein sequence ID" value="CAK0811804.1"/>
    <property type="molecule type" value="Genomic_DNA"/>
</dbReference>
<accession>A0ABN9QZH4</accession>
<proteinExistence type="predicted"/>
<sequence>MAGDSFGDAQVGLYADAGVERQYRLHRQHHQQAPQDLHFQPVQLQQHYGKERQPQQPQQHQPQQHQHQPQRRQQWQHDRPAQGGPQGGGGGKAEQGWGAGPRAQANGKALSRPAINKELIRAAEIGDLRHLLETVEAYLPQMNVVNLSTSLYRLGKLGASHPSTQAALCSDPVVRSVLEALIRRLRGTSPNPTLPQAISNVAWSLASLRHMDAPLLELLASQATSNMPSFKYYELSSLLWAFAKLGAGDILPPSTAMLFEAAAETLRGNLPEVQFRSLATIAWAFATAKIAHPLLFQDLSVEMCRKVRTANSQEIANSAWAFGTASYKDSQLMQALGDAGVSRLEEYKPQEISNTLWGFATAG</sequence>
<evidence type="ECO:0008006" key="4">
    <source>
        <dbReference type="Google" id="ProtNLM"/>
    </source>
</evidence>
<evidence type="ECO:0000313" key="3">
    <source>
        <dbReference type="Proteomes" id="UP001189429"/>
    </source>
</evidence>
<dbReference type="PANTHER" id="PTHR21228:SF40">
    <property type="entry name" value="LD45607P"/>
    <property type="match status" value="1"/>
</dbReference>
<keyword evidence="3" id="KW-1185">Reference proteome</keyword>
<evidence type="ECO:0000256" key="1">
    <source>
        <dbReference type="SAM" id="MobiDB-lite"/>
    </source>
</evidence>
<feature type="non-terminal residue" evidence="2">
    <location>
        <position position="363"/>
    </location>
</feature>
<dbReference type="InterPro" id="IPR050870">
    <property type="entry name" value="FAST_kinase"/>
</dbReference>